<feature type="transmembrane region" description="Helical" evidence="1">
    <location>
        <begin position="32"/>
        <end position="50"/>
    </location>
</feature>
<gene>
    <name evidence="2" type="ORF">QX51_16855</name>
</gene>
<feature type="transmembrane region" description="Helical" evidence="1">
    <location>
        <begin position="56"/>
        <end position="74"/>
    </location>
</feature>
<comment type="caution">
    <text evidence="2">The sequence shown here is derived from an EMBL/GenBank/DDBJ whole genome shotgun (WGS) entry which is preliminary data.</text>
</comment>
<feature type="transmembrane region" description="Helical" evidence="1">
    <location>
        <begin position="217"/>
        <end position="235"/>
    </location>
</feature>
<dbReference type="PANTHER" id="PTHR36111">
    <property type="entry name" value="INNER MEMBRANE PROTEIN-RELATED"/>
    <property type="match status" value="1"/>
</dbReference>
<evidence type="ECO:0000313" key="2">
    <source>
        <dbReference type="EMBL" id="KHS55908.1"/>
    </source>
</evidence>
<feature type="transmembrane region" description="Helical" evidence="1">
    <location>
        <begin position="110"/>
        <end position="128"/>
    </location>
</feature>
<dbReference type="AlphaFoldDB" id="A0A0B3VSU5"/>
<organism evidence="2 3">
    <name type="scientific">Terrisporobacter othiniensis</name>
    <dbReference type="NCBI Taxonomy" id="1577792"/>
    <lineage>
        <taxon>Bacteria</taxon>
        <taxon>Bacillati</taxon>
        <taxon>Bacillota</taxon>
        <taxon>Clostridia</taxon>
        <taxon>Peptostreptococcales</taxon>
        <taxon>Peptostreptococcaceae</taxon>
        <taxon>Terrisporobacter</taxon>
    </lineage>
</organism>
<dbReference type="Proteomes" id="UP000031189">
    <property type="component" value="Unassembled WGS sequence"/>
</dbReference>
<dbReference type="PANTHER" id="PTHR36111:SF2">
    <property type="entry name" value="INNER MEMBRANE PROTEIN"/>
    <property type="match status" value="1"/>
</dbReference>
<dbReference type="Pfam" id="PF04474">
    <property type="entry name" value="DUF554"/>
    <property type="match status" value="1"/>
</dbReference>
<dbReference type="RefSeq" id="WP_039681069.1">
    <property type="nucleotide sequence ID" value="NZ_JWHR01000134.1"/>
</dbReference>
<keyword evidence="1" id="KW-0472">Membrane</keyword>
<dbReference type="OrthoDB" id="9797976at2"/>
<sequence>MLGVIVNSFAIICGGLLGLIVNKGIPKRLDKSIMDGLALVVIYMGISGALKGDNPLYVIISMVIGIIIGELIDIDKLLNKFGLYLDDKISNKNTDTSDELNKENKISKGFVFSSLLYCVGAMAVVGSIKSGLSNDYSVLFAKSVLDGVSSIFFAASMGVGVLLSSIVVFLYEGIITLGAFGLSSILSTNVITYMTCVGSLLIMAMGLNMLKICDIKVANMLPSMFIPIILGIFNII</sequence>
<protein>
    <submittedName>
        <fullName evidence="2">Membrane protein</fullName>
    </submittedName>
</protein>
<proteinExistence type="predicted"/>
<reference evidence="2 3" key="1">
    <citation type="submission" date="2014-12" db="EMBL/GenBank/DDBJ databases">
        <title>Draft genome sequence of Terrisporobacter sp. 08-306576, isolated from the blood culture of a bacteremia patient.</title>
        <authorList>
            <person name="Lund L.C."/>
            <person name="Sydenham T.V."/>
            <person name="Hogh S.V."/>
            <person name="Skov M.N."/>
            <person name="Kemp M."/>
            <person name="Justesen U.S."/>
        </authorList>
    </citation>
    <scope>NUCLEOTIDE SEQUENCE [LARGE SCALE GENOMIC DNA]</scope>
    <source>
        <strain evidence="2 3">08-306576</strain>
    </source>
</reference>
<accession>A0A0B3VSU5</accession>
<keyword evidence="1" id="KW-1133">Transmembrane helix</keyword>
<dbReference type="EMBL" id="JWHR01000134">
    <property type="protein sequence ID" value="KHS55908.1"/>
    <property type="molecule type" value="Genomic_DNA"/>
</dbReference>
<evidence type="ECO:0000313" key="3">
    <source>
        <dbReference type="Proteomes" id="UP000031189"/>
    </source>
</evidence>
<evidence type="ECO:0000256" key="1">
    <source>
        <dbReference type="SAM" id="Phobius"/>
    </source>
</evidence>
<feature type="transmembrane region" description="Helical" evidence="1">
    <location>
        <begin position="178"/>
        <end position="205"/>
    </location>
</feature>
<keyword evidence="3" id="KW-1185">Reference proteome</keyword>
<keyword evidence="1" id="KW-0812">Transmembrane</keyword>
<feature type="transmembrane region" description="Helical" evidence="1">
    <location>
        <begin position="6"/>
        <end position="25"/>
    </location>
</feature>
<name>A0A0B3VSU5_9FIRM</name>
<dbReference type="InterPro" id="IPR007563">
    <property type="entry name" value="DUF554"/>
</dbReference>
<feature type="transmembrane region" description="Helical" evidence="1">
    <location>
        <begin position="148"/>
        <end position="171"/>
    </location>
</feature>
<dbReference type="STRING" id="1577792.QX51_16855"/>